<reference evidence="3 4" key="1">
    <citation type="submission" date="2019-07" db="EMBL/GenBank/DDBJ databases">
        <title>Finished genome of Venturia effusa.</title>
        <authorList>
            <person name="Young C.A."/>
            <person name="Cox M.P."/>
            <person name="Ganley A.R.D."/>
            <person name="David W.J."/>
        </authorList>
    </citation>
    <scope>NUCLEOTIDE SEQUENCE [LARGE SCALE GENOMIC DNA]</scope>
    <source>
        <strain evidence="4">albino</strain>
    </source>
</reference>
<dbReference type="AlphaFoldDB" id="A0A517L4I0"/>
<accession>A0A517L4I0</accession>
<dbReference type="GO" id="GO:0005829">
    <property type="term" value="C:cytosol"/>
    <property type="evidence" value="ECO:0007669"/>
    <property type="project" value="TreeGrafter"/>
</dbReference>
<feature type="compositionally biased region" description="Basic and acidic residues" evidence="2">
    <location>
        <begin position="229"/>
        <end position="238"/>
    </location>
</feature>
<dbReference type="Proteomes" id="UP000316270">
    <property type="component" value="Chromosome 4"/>
</dbReference>
<dbReference type="InterPro" id="IPR007307">
    <property type="entry name" value="Ltv1"/>
</dbReference>
<evidence type="ECO:0000313" key="3">
    <source>
        <dbReference type="EMBL" id="QDS70521.1"/>
    </source>
</evidence>
<proteinExistence type="inferred from homology"/>
<feature type="region of interest" description="Disordered" evidence="2">
    <location>
        <begin position="203"/>
        <end position="320"/>
    </location>
</feature>
<evidence type="ECO:0000256" key="1">
    <source>
        <dbReference type="ARBA" id="ARBA00009078"/>
    </source>
</evidence>
<dbReference type="STRING" id="50376.A0A517L4I0"/>
<dbReference type="GO" id="GO:0000056">
    <property type="term" value="P:ribosomal small subunit export from nucleus"/>
    <property type="evidence" value="ECO:0007669"/>
    <property type="project" value="TreeGrafter"/>
</dbReference>
<gene>
    <name evidence="3" type="ORF">FKW77_010282</name>
</gene>
<evidence type="ECO:0008006" key="5">
    <source>
        <dbReference type="Google" id="ProtNLM"/>
    </source>
</evidence>
<evidence type="ECO:0000313" key="4">
    <source>
        <dbReference type="Proteomes" id="UP000316270"/>
    </source>
</evidence>
<organism evidence="3 4">
    <name type="scientific">Venturia effusa</name>
    <dbReference type="NCBI Taxonomy" id="50376"/>
    <lineage>
        <taxon>Eukaryota</taxon>
        <taxon>Fungi</taxon>
        <taxon>Dikarya</taxon>
        <taxon>Ascomycota</taxon>
        <taxon>Pezizomycotina</taxon>
        <taxon>Dothideomycetes</taxon>
        <taxon>Pleosporomycetidae</taxon>
        <taxon>Venturiales</taxon>
        <taxon>Venturiaceae</taxon>
        <taxon>Venturia</taxon>
    </lineage>
</organism>
<dbReference type="GO" id="GO:0042274">
    <property type="term" value="P:ribosomal small subunit biogenesis"/>
    <property type="evidence" value="ECO:0007669"/>
    <property type="project" value="InterPro"/>
</dbReference>
<feature type="compositionally biased region" description="Acidic residues" evidence="2">
    <location>
        <begin position="213"/>
        <end position="228"/>
    </location>
</feature>
<keyword evidence="4" id="KW-1185">Reference proteome</keyword>
<evidence type="ECO:0000256" key="2">
    <source>
        <dbReference type="SAM" id="MobiDB-lite"/>
    </source>
</evidence>
<feature type="compositionally biased region" description="Polar residues" evidence="2">
    <location>
        <begin position="298"/>
        <end position="307"/>
    </location>
</feature>
<dbReference type="PANTHER" id="PTHR21531:SF0">
    <property type="entry name" value="PROTEIN LTV1 HOMOLOG"/>
    <property type="match status" value="1"/>
</dbReference>
<protein>
    <recommendedName>
        <fullName evidence="5">Low temperature viability protein</fullName>
    </recommendedName>
</protein>
<dbReference type="EMBL" id="CP042188">
    <property type="protein sequence ID" value="QDS70521.1"/>
    <property type="molecule type" value="Genomic_DNA"/>
</dbReference>
<dbReference type="Pfam" id="PF04180">
    <property type="entry name" value="LTV"/>
    <property type="match status" value="1"/>
</dbReference>
<sequence length="438" mass="48487">MPSKKVFDKKNATTFSLVYRAQNDPRIHDVEASDMVFTEKSNLNQTKGKAKHRFELEEEFGSKVRENEGEAANHGIYYDDSTYDYMQHMRDLGAGGGQFVEAPGDKKGKGKMTLEDQLRNMDMGSDAGVSQASSMASTAESFFSEDLLPSQFVRPTTYQSQQNVPDAIAGFKPDMDPRLREVLEALDDEAYVEDDEDIFEALAADGEEIHPEEFEDSLYWDEEDDEGWESDRTIKADHASPPLDGEGPGGVPLMPALNTDAHPNTDDHGDGAWMEEFSKFKKDTKSKPAQKRLEMQDSVITGASSLASGRKKKRKGALTSASGYSMTSSVLARTEGQTMLDAKFDKIEEEYADDEEMDDSASMMSGMTGISQFSKASTSSQAPSLLRSDFNNIMNDFLGNHSTVGKKRVRKGKPQSGLEQLDEVRQGLGAPRVKASWY</sequence>
<name>A0A517L4I0_9PEZI</name>
<dbReference type="GO" id="GO:0005634">
    <property type="term" value="C:nucleus"/>
    <property type="evidence" value="ECO:0007669"/>
    <property type="project" value="TreeGrafter"/>
</dbReference>
<feature type="compositionally biased region" description="Basic residues" evidence="2">
    <location>
        <begin position="404"/>
        <end position="413"/>
    </location>
</feature>
<dbReference type="PANTHER" id="PTHR21531">
    <property type="entry name" value="LOW-TEMPERATURE VIABILITY PROTEIN LTV1-RELATED"/>
    <property type="match status" value="1"/>
</dbReference>
<dbReference type="GO" id="GO:0030688">
    <property type="term" value="C:preribosome, small subunit precursor"/>
    <property type="evidence" value="ECO:0007669"/>
    <property type="project" value="TreeGrafter"/>
</dbReference>
<dbReference type="OrthoDB" id="5852896at2759"/>
<comment type="similarity">
    <text evidence="1">Belongs to the LTV1 family.</text>
</comment>
<feature type="compositionally biased region" description="Basic and acidic residues" evidence="2">
    <location>
        <begin position="263"/>
        <end position="295"/>
    </location>
</feature>
<feature type="region of interest" description="Disordered" evidence="2">
    <location>
        <begin position="401"/>
        <end position="424"/>
    </location>
</feature>